<dbReference type="InterPro" id="IPR021428">
    <property type="entry name" value="DUF3078"/>
</dbReference>
<dbReference type="Pfam" id="PF11276">
    <property type="entry name" value="DUF3078"/>
    <property type="match status" value="1"/>
</dbReference>
<evidence type="ECO:0008006" key="2">
    <source>
        <dbReference type="Google" id="ProtNLM"/>
    </source>
</evidence>
<evidence type="ECO:0000313" key="1">
    <source>
        <dbReference type="EMBL" id="MPL70005.1"/>
    </source>
</evidence>
<gene>
    <name evidence="1" type="ORF">SDC9_15756</name>
</gene>
<accession>A0A644TSZ9</accession>
<dbReference type="EMBL" id="VSSQ01000050">
    <property type="protein sequence ID" value="MPL70005.1"/>
    <property type="molecule type" value="Genomic_DNA"/>
</dbReference>
<dbReference type="AlphaFoldDB" id="A0A644TSZ9"/>
<sequence>MKKIILFLGLIFCFSILSYSQDDVKNNAVSAANDAATKAAKIISDTTAKPKAWILKNNLTLNAEQNMFENWEQGGVGSLAFSAFFKGFYNYRKQSIKWDNSVELSYGKMRQDNNGEGIFDSGNKFRKNEDKIELNSIFGYKAFKCWNYSALVNFKSQFDDGFKNDTILVSSFLSPAYLITSIGLEYKPRPYLSLLISPITGRTTFVLNEDLITVGNAFGITPGDNFHFALGSYIKVFVEKEVFKNVHVLSKLEFFSDYKKESVFYRNTDINFETFVTLKVNKYLSAFFNFQIVYNNDFNSNLQFKERFGLSIPLSF</sequence>
<organism evidence="1">
    <name type="scientific">bioreactor metagenome</name>
    <dbReference type="NCBI Taxonomy" id="1076179"/>
    <lineage>
        <taxon>unclassified sequences</taxon>
        <taxon>metagenomes</taxon>
        <taxon>ecological metagenomes</taxon>
    </lineage>
</organism>
<reference evidence="1" key="1">
    <citation type="submission" date="2019-08" db="EMBL/GenBank/DDBJ databases">
        <authorList>
            <person name="Kucharzyk K."/>
            <person name="Murdoch R.W."/>
            <person name="Higgins S."/>
            <person name="Loffler F."/>
        </authorList>
    </citation>
    <scope>NUCLEOTIDE SEQUENCE</scope>
</reference>
<name>A0A644TSZ9_9ZZZZ</name>
<proteinExistence type="predicted"/>
<comment type="caution">
    <text evidence="1">The sequence shown here is derived from an EMBL/GenBank/DDBJ whole genome shotgun (WGS) entry which is preliminary data.</text>
</comment>
<protein>
    <recommendedName>
        <fullName evidence="2">DUF3078 domain-containing protein</fullName>
    </recommendedName>
</protein>